<sequence length="72" mass="8555">MTITANDYKGFVNSRLAIPNDVIAQLVDVIKNWKLMFKYTLPNYNLTVWLQMFLIFEDLNYLENFTVFKISN</sequence>
<protein>
    <submittedName>
        <fullName evidence="1">Uncharacterized protein</fullName>
    </submittedName>
</protein>
<dbReference type="EMBL" id="LBZO01000046">
    <property type="protein sequence ID" value="KKR72107.1"/>
    <property type="molecule type" value="Genomic_DNA"/>
</dbReference>
<organism evidence="1 2">
    <name type="scientific">Candidatus Woesebacteria bacterium GW2011_GWA2_40_7</name>
    <dbReference type="NCBI Taxonomy" id="1618562"/>
    <lineage>
        <taxon>Bacteria</taxon>
        <taxon>Candidatus Woeseibacteriota</taxon>
    </lineage>
</organism>
<name>A0A0G0WA85_9BACT</name>
<dbReference type="Proteomes" id="UP000034013">
    <property type="component" value="Unassembled WGS sequence"/>
</dbReference>
<evidence type="ECO:0000313" key="2">
    <source>
        <dbReference type="Proteomes" id="UP000034013"/>
    </source>
</evidence>
<reference evidence="1 2" key="1">
    <citation type="journal article" date="2015" name="Nature">
        <title>rRNA introns, odd ribosomes, and small enigmatic genomes across a large radiation of phyla.</title>
        <authorList>
            <person name="Brown C.T."/>
            <person name="Hug L.A."/>
            <person name="Thomas B.C."/>
            <person name="Sharon I."/>
            <person name="Castelle C.J."/>
            <person name="Singh A."/>
            <person name="Wilkins M.J."/>
            <person name="Williams K.H."/>
            <person name="Banfield J.F."/>
        </authorList>
    </citation>
    <scope>NUCLEOTIDE SEQUENCE [LARGE SCALE GENOMIC DNA]</scope>
</reference>
<proteinExistence type="predicted"/>
<comment type="caution">
    <text evidence="1">The sequence shown here is derived from an EMBL/GenBank/DDBJ whole genome shotgun (WGS) entry which is preliminary data.</text>
</comment>
<dbReference type="AlphaFoldDB" id="A0A0G0WA85"/>
<evidence type="ECO:0000313" key="1">
    <source>
        <dbReference type="EMBL" id="KKR72107.1"/>
    </source>
</evidence>
<accession>A0A0G0WA85</accession>
<gene>
    <name evidence="1" type="ORF">UU16_C0046G0021</name>
</gene>